<proteinExistence type="predicted"/>
<dbReference type="Pfam" id="PF07812">
    <property type="entry name" value="TfuA"/>
    <property type="match status" value="1"/>
</dbReference>
<dbReference type="AlphaFoldDB" id="A0A370KSW7"/>
<dbReference type="InterPro" id="IPR012924">
    <property type="entry name" value="TfuA_core"/>
</dbReference>
<comment type="caution">
    <text evidence="2">The sequence shown here is derived from an EMBL/GenBank/DDBJ whole genome shotgun (WGS) entry which is preliminary data.</text>
</comment>
<evidence type="ECO:0000259" key="1">
    <source>
        <dbReference type="Pfam" id="PF07812"/>
    </source>
</evidence>
<evidence type="ECO:0000313" key="2">
    <source>
        <dbReference type="EMBL" id="RDJ12626.1"/>
    </source>
</evidence>
<dbReference type="Proteomes" id="UP000254939">
    <property type="component" value="Unassembled WGS sequence"/>
</dbReference>
<name>A0A370KSW7_9HYPH</name>
<dbReference type="EMBL" id="NAAC01000010">
    <property type="protein sequence ID" value="RDJ12626.1"/>
    <property type="molecule type" value="Genomic_DNA"/>
</dbReference>
<feature type="domain" description="TfuA-like core" evidence="1">
    <location>
        <begin position="56"/>
        <end position="175"/>
    </location>
</feature>
<protein>
    <submittedName>
        <fullName evidence="2">TfuA-like core domain-containing protein</fullName>
    </submittedName>
</protein>
<gene>
    <name evidence="2" type="ORF">B5K06_09970</name>
</gene>
<dbReference type="OrthoDB" id="118811at2"/>
<sequence>MATATNKVPVFVGPSLGRDRPACHGVDFDFDYRPPAAQGDIIAAAVDGPSAIILIDGYFEHVPAVHHKEILWAIDNGIAVYGSASIGALRAAELSRFGMIGVGVIFEWFESGELERDDEVALVHGPEELYYEPLSEPLVNIRSTLSSAVCSGVVEKDFADLLIGRAKSTFYPERSFRRLLGGLDSKADRAGAERLASWLPSGRLDQKRIDAMACLDRATADLQQFSNENRRASSGFVFTDAFAQLVQCKAATMPLGNSSADGLIQLCSHTAAGLTASAAIGAAALAIDRATQGPVPVHALSEAVNCFLEQVPKADIGPWMKSRNLDIDTLSRMLEELARVERSSDEAEQLIHRLVHSRLKMS</sequence>
<evidence type="ECO:0000313" key="3">
    <source>
        <dbReference type="Proteomes" id="UP000254939"/>
    </source>
</evidence>
<accession>A0A370KSW7</accession>
<reference evidence="2 3" key="1">
    <citation type="submission" date="2017-03" db="EMBL/GenBank/DDBJ databases">
        <title>Genome analysis of Rhizobial strains effectives or ineffectives for nitrogen fixation isolated from bean seeds.</title>
        <authorList>
            <person name="Peralta H."/>
            <person name="Aguilar-Vera A."/>
            <person name="Mora Y."/>
            <person name="Vargas-Lagunas C."/>
            <person name="Girard L."/>
            <person name="Mora J."/>
        </authorList>
    </citation>
    <scope>NUCLEOTIDE SEQUENCE [LARGE SCALE GENOMIC DNA]</scope>
    <source>
        <strain evidence="2 3">CCGM3</strain>
    </source>
</reference>
<organism evidence="2 3">
    <name type="scientific">Rhizobium grahamii</name>
    <dbReference type="NCBI Taxonomy" id="1120045"/>
    <lineage>
        <taxon>Bacteria</taxon>
        <taxon>Pseudomonadati</taxon>
        <taxon>Pseudomonadota</taxon>
        <taxon>Alphaproteobacteria</taxon>
        <taxon>Hyphomicrobiales</taxon>
        <taxon>Rhizobiaceae</taxon>
        <taxon>Rhizobium/Agrobacterium group</taxon>
        <taxon>Rhizobium</taxon>
    </lineage>
</organism>
<dbReference type="RefSeq" id="WP_114712757.1">
    <property type="nucleotide sequence ID" value="NZ_KZ857259.1"/>
</dbReference>